<dbReference type="PANTHER" id="PTHR35936">
    <property type="entry name" value="MEMBRANE-BOUND LYTIC MUREIN TRANSGLYCOSYLASE F"/>
    <property type="match status" value="1"/>
</dbReference>
<keyword evidence="2" id="KW-0732">Signal</keyword>
<dbReference type="AlphaFoldDB" id="A0A2S9VBA1"/>
<dbReference type="Proteomes" id="UP000238949">
    <property type="component" value="Unassembled WGS sequence"/>
</dbReference>
<feature type="signal peptide" evidence="2">
    <location>
        <begin position="1"/>
        <end position="29"/>
    </location>
</feature>
<dbReference type="RefSeq" id="WP_105934564.1">
    <property type="nucleotide sequence ID" value="NZ_PVNP01000103.1"/>
</dbReference>
<evidence type="ECO:0000256" key="2">
    <source>
        <dbReference type="SAM" id="SignalP"/>
    </source>
</evidence>
<name>A0A2S9VBA1_9ALTE</name>
<keyword evidence="4" id="KW-1185">Reference proteome</keyword>
<organism evidence="3 4">
    <name type="scientific">Alteromonas alba</name>
    <dbReference type="NCBI Taxonomy" id="2079529"/>
    <lineage>
        <taxon>Bacteria</taxon>
        <taxon>Pseudomonadati</taxon>
        <taxon>Pseudomonadota</taxon>
        <taxon>Gammaproteobacteria</taxon>
        <taxon>Alteromonadales</taxon>
        <taxon>Alteromonadaceae</taxon>
        <taxon>Alteromonas/Salinimonas group</taxon>
        <taxon>Alteromonas</taxon>
    </lineage>
</organism>
<protein>
    <submittedName>
        <fullName evidence="3">Uncharacterized protein</fullName>
    </submittedName>
</protein>
<comment type="caution">
    <text evidence="3">The sequence shown here is derived from an EMBL/GenBank/DDBJ whole genome shotgun (WGS) entry which is preliminary data.</text>
</comment>
<accession>A0A2S9VBA1</accession>
<dbReference type="SUPFAM" id="SSF53850">
    <property type="entry name" value="Periplasmic binding protein-like II"/>
    <property type="match status" value="1"/>
</dbReference>
<reference evidence="4" key="1">
    <citation type="journal article" date="2020" name="Int. J. Syst. Evol. Microbiol.">
        <title>Alteromonas alba sp. nov., a marine bacterium isolated from the seawater of the West Pacific Ocean.</title>
        <authorList>
            <person name="Sun C."/>
            <person name="Wu Y.-H."/>
            <person name="Xamxidin M."/>
            <person name="Cheng H."/>
            <person name="Xu X.-W."/>
        </authorList>
    </citation>
    <scope>NUCLEOTIDE SEQUENCE [LARGE SCALE GENOMIC DNA]</scope>
    <source>
        <strain evidence="4">190</strain>
    </source>
</reference>
<evidence type="ECO:0000256" key="1">
    <source>
        <dbReference type="ARBA" id="ARBA00010333"/>
    </source>
</evidence>
<evidence type="ECO:0000313" key="4">
    <source>
        <dbReference type="Proteomes" id="UP000238949"/>
    </source>
</evidence>
<dbReference type="EMBL" id="PVNP01000103">
    <property type="protein sequence ID" value="PRO73595.1"/>
    <property type="molecule type" value="Genomic_DNA"/>
</dbReference>
<proteinExistence type="inferred from homology"/>
<gene>
    <name evidence="3" type="ORF">C6Y40_10615</name>
</gene>
<feature type="chain" id="PRO_5015603328" evidence="2">
    <location>
        <begin position="30"/>
        <end position="265"/>
    </location>
</feature>
<evidence type="ECO:0000313" key="3">
    <source>
        <dbReference type="EMBL" id="PRO73595.1"/>
    </source>
</evidence>
<dbReference type="OrthoDB" id="5416480at2"/>
<comment type="similarity">
    <text evidence="1">Belongs to the bacterial solute-binding protein 3 family.</text>
</comment>
<sequence length="265" mass="29913">MMKHSFFRKYAGSFSLLLSSALSFSSACAETYVVASQNIAYYPHYEFSAVKDRGYAWALLEAFAADQGIKFEYVSMPVLRLQIELEKGNVDFVYPDHPTWTNPVNDNATKHFSAPLTESLVGTFVKPERFGQGISSIRKVSIVLGFSPLYWQDRIDSGQTKLISVADNKSAIYMAQWDRADAFDMDYYVAQYLMQKLDDVDDFKLDPDLPVTVVEFCLSTVKNPQLLLELNEFIASNPGLVAMLKARYNIGNARYRLESIPAGLQ</sequence>
<dbReference type="PANTHER" id="PTHR35936:SF17">
    <property type="entry name" value="ARGININE-BINDING EXTRACELLULAR PROTEIN ARTP"/>
    <property type="match status" value="1"/>
</dbReference>
<dbReference type="PROSITE" id="PS51257">
    <property type="entry name" value="PROKAR_LIPOPROTEIN"/>
    <property type="match status" value="1"/>
</dbReference>
<dbReference type="Gene3D" id="3.40.190.10">
    <property type="entry name" value="Periplasmic binding protein-like II"/>
    <property type="match status" value="2"/>
</dbReference>